<organism evidence="3 4">
    <name type="scientific">Pricia antarctica</name>
    <dbReference type="NCBI Taxonomy" id="641691"/>
    <lineage>
        <taxon>Bacteria</taxon>
        <taxon>Pseudomonadati</taxon>
        <taxon>Bacteroidota</taxon>
        <taxon>Flavobacteriia</taxon>
        <taxon>Flavobacteriales</taxon>
        <taxon>Flavobacteriaceae</taxon>
        <taxon>Pricia</taxon>
    </lineage>
</organism>
<proteinExistence type="predicted"/>
<evidence type="ECO:0000313" key="3">
    <source>
        <dbReference type="EMBL" id="SDE58674.1"/>
    </source>
</evidence>
<dbReference type="AlphaFoldDB" id="A0A1G7E4L4"/>
<accession>A0A1G7E4L4</accession>
<feature type="compositionally biased region" description="Basic and acidic residues" evidence="2">
    <location>
        <begin position="132"/>
        <end position="148"/>
    </location>
</feature>
<dbReference type="STRING" id="641691.SAMN05421636_10627"/>
<feature type="region of interest" description="Disordered" evidence="2">
    <location>
        <begin position="1"/>
        <end position="180"/>
    </location>
</feature>
<feature type="coiled-coil region" evidence="1">
    <location>
        <begin position="692"/>
        <end position="760"/>
    </location>
</feature>
<evidence type="ECO:0000313" key="4">
    <source>
        <dbReference type="Proteomes" id="UP000199109"/>
    </source>
</evidence>
<dbReference type="Pfam" id="PF03993">
    <property type="entry name" value="DUF349"/>
    <property type="match status" value="5"/>
</dbReference>
<dbReference type="Proteomes" id="UP000199109">
    <property type="component" value="Unassembled WGS sequence"/>
</dbReference>
<sequence length="775" mass="90863">MGEDKEKELQKEPSTFEDKTETRQETDPESASSPVHEKNSTSIDETSISEEKKQLLEDSGSKKDHQPKQEEPLKTSEESVSSKEKTENANADETEAVTKKTSGNETSEKKSEKPKGKETDSDLKKTSQTQTSEEKNEILNDENTHSDLQKTSQTKTSEEEDEVLDDENAEDAEDADNERRHAIPLLDYEAMSMEDLVGELQKLVRNEKVQSIKKHVDGIKYEFDQKFDDFLEGKKEKFIESGGNEIDFRYNSTTKTQFNDVYREYREQRNQYYKRLEKNLKENLSQRLAIIVELKGLTSVEEDMGSTYKAFKDLQEKWRNAGPIARDSYNNVWRTYRHHTEIFYDFLHLNREMRDLDFKRNLEEKEKLVQRAEALAQEPDLNRVFRELQALHKIWKEDIGPVRQANREEIWERFSNATKVLHQRRQDYYKELEATYEKNLENKIEIIAAISALGENVSNNHRELQKQIKQLEVHRKAFFEAGKVPRNKNQKTWAAFKDAVRRFNRTKNAYYKNLKQEEQTNLDKKRKLVDLALTLKDSEDFDTVTPKMKRIQADWKKIGHVPRKYSDKIWKEFKNACNHYFDRLNALKNKGREEEEANFEKKTASLKELTAFAPSGERDVDLKTVKTFVETWKTLGRVPFKKKNIDTKFNEALDDLFKKMGLAPQEAELLKYGNKIQQLADGDNERAIQEERSFIRKNIEETKGEIRQLETNLQFFSNASDDNPLLQDVVKRVDAHKAALDTWKAKLKKLNIMKNRIQRASEESEDPQESEESET</sequence>
<dbReference type="RefSeq" id="WP_091869068.1">
    <property type="nucleotide sequence ID" value="NZ_FNAO01000006.1"/>
</dbReference>
<keyword evidence="4" id="KW-1185">Reference proteome</keyword>
<dbReference type="InterPro" id="IPR007139">
    <property type="entry name" value="DUF349"/>
</dbReference>
<evidence type="ECO:0008006" key="5">
    <source>
        <dbReference type="Google" id="ProtNLM"/>
    </source>
</evidence>
<protein>
    <recommendedName>
        <fullName evidence="5">DUF349 domain-containing protein</fullName>
    </recommendedName>
</protein>
<evidence type="ECO:0000256" key="1">
    <source>
        <dbReference type="SAM" id="Coils"/>
    </source>
</evidence>
<name>A0A1G7E4L4_9FLAO</name>
<feature type="compositionally biased region" description="Basic and acidic residues" evidence="2">
    <location>
        <begin position="106"/>
        <end position="125"/>
    </location>
</feature>
<gene>
    <name evidence="3" type="ORF">SAMN05421636_10627</name>
</gene>
<feature type="compositionally biased region" description="Basic and acidic residues" evidence="2">
    <location>
        <begin position="49"/>
        <end position="87"/>
    </location>
</feature>
<dbReference type="EMBL" id="FNAO01000006">
    <property type="protein sequence ID" value="SDE58674.1"/>
    <property type="molecule type" value="Genomic_DNA"/>
</dbReference>
<evidence type="ECO:0000256" key="2">
    <source>
        <dbReference type="SAM" id="MobiDB-lite"/>
    </source>
</evidence>
<keyword evidence="1" id="KW-0175">Coiled coil</keyword>
<feature type="compositionally biased region" description="Basic and acidic residues" evidence="2">
    <location>
        <begin position="1"/>
        <end position="26"/>
    </location>
</feature>
<dbReference type="OrthoDB" id="5422202at2"/>
<reference evidence="3 4" key="1">
    <citation type="submission" date="2016-10" db="EMBL/GenBank/DDBJ databases">
        <authorList>
            <person name="de Groot N.N."/>
        </authorList>
    </citation>
    <scope>NUCLEOTIDE SEQUENCE [LARGE SCALE GENOMIC DNA]</scope>
    <source>
        <strain evidence="3 4">DSM 23421</strain>
    </source>
</reference>
<feature type="compositionally biased region" description="Acidic residues" evidence="2">
    <location>
        <begin position="158"/>
        <end position="176"/>
    </location>
</feature>